<reference evidence="2 3" key="1">
    <citation type="submission" date="2013-09" db="EMBL/GenBank/DDBJ databases">
        <title>Corchorus capsularis genome sequencing.</title>
        <authorList>
            <person name="Alam M."/>
            <person name="Haque M.S."/>
            <person name="Islam M.S."/>
            <person name="Emdad E.M."/>
            <person name="Islam M.M."/>
            <person name="Ahmed B."/>
            <person name="Halim A."/>
            <person name="Hossen Q.M.M."/>
            <person name="Hossain M.Z."/>
            <person name="Ahmed R."/>
            <person name="Khan M.M."/>
            <person name="Islam R."/>
            <person name="Rashid M.M."/>
            <person name="Khan S.A."/>
            <person name="Rahman M.S."/>
            <person name="Alam M."/>
        </authorList>
    </citation>
    <scope>NUCLEOTIDE SEQUENCE [LARGE SCALE GENOMIC DNA]</scope>
    <source>
        <strain evidence="3">cv. CVL-1</strain>
        <tissue evidence="2">Whole seedling</tissue>
    </source>
</reference>
<organism evidence="2 3">
    <name type="scientific">Corchorus capsularis</name>
    <name type="common">Jute</name>
    <dbReference type="NCBI Taxonomy" id="210143"/>
    <lineage>
        <taxon>Eukaryota</taxon>
        <taxon>Viridiplantae</taxon>
        <taxon>Streptophyta</taxon>
        <taxon>Embryophyta</taxon>
        <taxon>Tracheophyta</taxon>
        <taxon>Spermatophyta</taxon>
        <taxon>Magnoliopsida</taxon>
        <taxon>eudicotyledons</taxon>
        <taxon>Gunneridae</taxon>
        <taxon>Pentapetalae</taxon>
        <taxon>rosids</taxon>
        <taxon>malvids</taxon>
        <taxon>Malvales</taxon>
        <taxon>Malvaceae</taxon>
        <taxon>Grewioideae</taxon>
        <taxon>Apeibeae</taxon>
        <taxon>Corchorus</taxon>
    </lineage>
</organism>
<dbReference type="EMBL" id="AWWV01009705">
    <property type="protein sequence ID" value="OMO84683.1"/>
    <property type="molecule type" value="Genomic_DNA"/>
</dbReference>
<gene>
    <name evidence="2" type="ORF">CCACVL1_10721</name>
</gene>
<proteinExistence type="predicted"/>
<protein>
    <submittedName>
        <fullName evidence="2">Uncharacterized protein</fullName>
    </submittedName>
</protein>
<evidence type="ECO:0000313" key="2">
    <source>
        <dbReference type="EMBL" id="OMO84683.1"/>
    </source>
</evidence>
<dbReference type="Proteomes" id="UP000188268">
    <property type="component" value="Unassembled WGS sequence"/>
</dbReference>
<keyword evidence="3" id="KW-1185">Reference proteome</keyword>
<evidence type="ECO:0000256" key="1">
    <source>
        <dbReference type="SAM" id="MobiDB-lite"/>
    </source>
</evidence>
<comment type="caution">
    <text evidence="2">The sequence shown here is derived from an EMBL/GenBank/DDBJ whole genome shotgun (WGS) entry which is preliminary data.</text>
</comment>
<dbReference type="AlphaFoldDB" id="A0A1R3IQ27"/>
<name>A0A1R3IQ27_COCAP</name>
<evidence type="ECO:0000313" key="3">
    <source>
        <dbReference type="Proteomes" id="UP000188268"/>
    </source>
</evidence>
<feature type="region of interest" description="Disordered" evidence="1">
    <location>
        <begin position="1"/>
        <end position="29"/>
    </location>
</feature>
<sequence>MVTLIGGDGFDKEELGDDDGDGLEERRSG</sequence>
<accession>A0A1R3IQ27</accession>
<dbReference type="Gramene" id="OMO84683">
    <property type="protein sequence ID" value="OMO84683"/>
    <property type="gene ID" value="CCACVL1_10721"/>
</dbReference>